<feature type="domain" description="Pyrin" evidence="1">
    <location>
        <begin position="1"/>
        <end position="88"/>
    </location>
</feature>
<dbReference type="Ensembl" id="ENSCVAT00000013300.1">
    <property type="protein sequence ID" value="ENSCVAP00000001508.1"/>
    <property type="gene ID" value="ENSCVAG00000002503.1"/>
</dbReference>
<dbReference type="Pfam" id="PF02758">
    <property type="entry name" value="PYRIN"/>
    <property type="match status" value="1"/>
</dbReference>
<dbReference type="PROSITE" id="PS50824">
    <property type="entry name" value="DAPIN"/>
    <property type="match status" value="1"/>
</dbReference>
<organism evidence="2 3">
    <name type="scientific">Cyprinodon variegatus</name>
    <name type="common">Sheepshead minnow</name>
    <dbReference type="NCBI Taxonomy" id="28743"/>
    <lineage>
        <taxon>Eukaryota</taxon>
        <taxon>Metazoa</taxon>
        <taxon>Chordata</taxon>
        <taxon>Craniata</taxon>
        <taxon>Vertebrata</taxon>
        <taxon>Euteleostomi</taxon>
        <taxon>Actinopterygii</taxon>
        <taxon>Neopterygii</taxon>
        <taxon>Teleostei</taxon>
        <taxon>Neoteleostei</taxon>
        <taxon>Acanthomorphata</taxon>
        <taxon>Ovalentaria</taxon>
        <taxon>Atherinomorphae</taxon>
        <taxon>Cyprinodontiformes</taxon>
        <taxon>Cyprinodontidae</taxon>
        <taxon>Cyprinodon</taxon>
    </lineage>
</organism>
<proteinExistence type="predicted"/>
<protein>
    <recommendedName>
        <fullName evidence="1">Pyrin domain-containing protein</fullName>
    </recommendedName>
</protein>
<evidence type="ECO:0000313" key="3">
    <source>
        <dbReference type="Proteomes" id="UP000265020"/>
    </source>
</evidence>
<evidence type="ECO:0000259" key="1">
    <source>
        <dbReference type="PROSITE" id="PS50824"/>
    </source>
</evidence>
<dbReference type="Gene3D" id="1.10.533.10">
    <property type="entry name" value="Death Domain, Fas"/>
    <property type="match status" value="1"/>
</dbReference>
<reference evidence="2" key="2">
    <citation type="submission" date="2025-09" db="UniProtKB">
        <authorList>
            <consortium name="Ensembl"/>
        </authorList>
    </citation>
    <scope>IDENTIFICATION</scope>
</reference>
<accession>A0A3Q2C9S1</accession>
<keyword evidence="3" id="KW-1185">Reference proteome</keyword>
<dbReference type="OMA" id="QATRRWD"/>
<dbReference type="SMART" id="SM01289">
    <property type="entry name" value="PYRIN"/>
    <property type="match status" value="1"/>
</dbReference>
<dbReference type="InterPro" id="IPR011029">
    <property type="entry name" value="DEATH-like_dom_sf"/>
</dbReference>
<dbReference type="GeneTree" id="ENSGT00940000176860"/>
<evidence type="ECO:0000313" key="2">
    <source>
        <dbReference type="Ensembl" id="ENSCVAP00000001508.1"/>
    </source>
</evidence>
<dbReference type="AlphaFoldDB" id="A0A3Q2C9S1"/>
<sequence>MTEDILNTLDELSEEEFERFKWFLQQPENLPALPTLKKKDLEKAKRLEVVDLMIKTYALLPCLELTLHVLKKIYRNDLQPALFQEMLSFHRAAYLSSCRRQSCVLTAVWSG</sequence>
<reference evidence="2" key="1">
    <citation type="submission" date="2025-08" db="UniProtKB">
        <authorList>
            <consortium name="Ensembl"/>
        </authorList>
    </citation>
    <scope>IDENTIFICATION</scope>
</reference>
<name>A0A3Q2C9S1_CYPVA</name>
<dbReference type="SUPFAM" id="SSF47986">
    <property type="entry name" value="DEATH domain"/>
    <property type="match status" value="1"/>
</dbReference>
<dbReference type="Proteomes" id="UP000265020">
    <property type="component" value="Unassembled WGS sequence"/>
</dbReference>
<dbReference type="InterPro" id="IPR004020">
    <property type="entry name" value="DAPIN"/>
</dbReference>